<dbReference type="AlphaFoldDB" id="A0A401TCJ0"/>
<keyword evidence="2" id="KW-1185">Reference proteome</keyword>
<evidence type="ECO:0000313" key="1">
    <source>
        <dbReference type="EMBL" id="GCC40380.1"/>
    </source>
</evidence>
<reference evidence="1 2" key="1">
    <citation type="journal article" date="2018" name="Nat. Ecol. Evol.">
        <title>Shark genomes provide insights into elasmobranch evolution and the origin of vertebrates.</title>
        <authorList>
            <person name="Hara Y"/>
            <person name="Yamaguchi K"/>
            <person name="Onimaru K"/>
            <person name="Kadota M"/>
            <person name="Koyanagi M"/>
            <person name="Keeley SD"/>
            <person name="Tatsumi K"/>
            <person name="Tanaka K"/>
            <person name="Motone F"/>
            <person name="Kageyama Y"/>
            <person name="Nozu R"/>
            <person name="Adachi N"/>
            <person name="Nishimura O"/>
            <person name="Nakagawa R"/>
            <person name="Tanegashima C"/>
            <person name="Kiyatake I"/>
            <person name="Matsumoto R"/>
            <person name="Murakumo K"/>
            <person name="Nishida K"/>
            <person name="Terakita A"/>
            <person name="Kuratani S"/>
            <person name="Sato K"/>
            <person name="Hyodo S Kuraku.S."/>
        </authorList>
    </citation>
    <scope>NUCLEOTIDE SEQUENCE [LARGE SCALE GENOMIC DNA]</scope>
</reference>
<accession>A0A401TCJ0</accession>
<proteinExistence type="predicted"/>
<organism evidence="1 2">
    <name type="scientific">Chiloscyllium punctatum</name>
    <name type="common">Brownbanded bambooshark</name>
    <name type="synonym">Hemiscyllium punctatum</name>
    <dbReference type="NCBI Taxonomy" id="137246"/>
    <lineage>
        <taxon>Eukaryota</taxon>
        <taxon>Metazoa</taxon>
        <taxon>Chordata</taxon>
        <taxon>Craniata</taxon>
        <taxon>Vertebrata</taxon>
        <taxon>Chondrichthyes</taxon>
        <taxon>Elasmobranchii</taxon>
        <taxon>Galeomorphii</taxon>
        <taxon>Galeoidea</taxon>
        <taxon>Orectolobiformes</taxon>
        <taxon>Hemiscylliidae</taxon>
        <taxon>Chiloscyllium</taxon>
    </lineage>
</organism>
<dbReference type="Proteomes" id="UP000287033">
    <property type="component" value="Unassembled WGS sequence"/>
</dbReference>
<dbReference type="EMBL" id="BEZZ01031997">
    <property type="protein sequence ID" value="GCC40380.1"/>
    <property type="molecule type" value="Genomic_DNA"/>
</dbReference>
<evidence type="ECO:0000313" key="2">
    <source>
        <dbReference type="Proteomes" id="UP000287033"/>
    </source>
</evidence>
<name>A0A401TCJ0_CHIPU</name>
<gene>
    <name evidence="1" type="ORF">chiPu_0024056</name>
</gene>
<sequence length="152" mass="15857">MIGPGASRSAASGLVLSRSCVIGPTHRRSAGSGRVEQRNLVSLALASAFQRVFEHSLVRLAVKPAGPRELGGCLSLALCNWPWCLPVSGKRAGFTHGLVGDWLQRPPICGKWAGLKTRPGTIGPGACRSAAGGRVFNQSLVRLALAPADPRA</sequence>
<protein>
    <submittedName>
        <fullName evidence="1">Uncharacterized protein</fullName>
    </submittedName>
</protein>
<comment type="caution">
    <text evidence="1">The sequence shown here is derived from an EMBL/GenBank/DDBJ whole genome shotgun (WGS) entry which is preliminary data.</text>
</comment>